<protein>
    <recommendedName>
        <fullName evidence="3">Chromophore lyase CpcS/CpeS</fullName>
        <ecNumber evidence="3">4.-.-.-</ecNumber>
    </recommendedName>
</protein>
<keyword evidence="2 3" id="KW-0456">Lyase</keyword>
<proteinExistence type="inferred from homology"/>
<evidence type="ECO:0000313" key="4">
    <source>
        <dbReference type="EMBL" id="GAL95101.1"/>
    </source>
</evidence>
<dbReference type="Proteomes" id="UP000030321">
    <property type="component" value="Unassembled WGS sequence"/>
</dbReference>
<dbReference type="Gene3D" id="2.40.128.20">
    <property type="match status" value="1"/>
</dbReference>
<comment type="caution">
    <text evidence="4">The sequence shown here is derived from an EMBL/GenBank/DDBJ whole genome shotgun (WGS) entry which is preliminary data.</text>
</comment>
<evidence type="ECO:0000256" key="3">
    <source>
        <dbReference type="HAMAP-Rule" id="MF_01459"/>
    </source>
</evidence>
<accession>A0A0A1W0P9</accession>
<name>A0A0A1W0P9_MICAE</name>
<dbReference type="AlphaFoldDB" id="A0A0A1W0P9"/>
<dbReference type="InterPro" id="IPR012674">
    <property type="entry name" value="Calycin"/>
</dbReference>
<dbReference type="GO" id="GO:0016829">
    <property type="term" value="F:lyase activity"/>
    <property type="evidence" value="ECO:0007669"/>
    <property type="project" value="UniProtKB-KW"/>
</dbReference>
<organism evidence="4 5">
    <name type="scientific">Microcystis aeruginosa NIES-44</name>
    <dbReference type="NCBI Taxonomy" id="449439"/>
    <lineage>
        <taxon>Bacteria</taxon>
        <taxon>Bacillati</taxon>
        <taxon>Cyanobacteriota</taxon>
        <taxon>Cyanophyceae</taxon>
        <taxon>Oscillatoriophycideae</taxon>
        <taxon>Chroococcales</taxon>
        <taxon>Microcystaceae</taxon>
        <taxon>Microcystis</taxon>
    </lineage>
</organism>
<reference evidence="5" key="1">
    <citation type="journal article" date="2015" name="Genome">
        <title>Whole Genome Sequence of the Non-Microcystin-Producing Microcystis aeruginosa Strain NIES-44.</title>
        <authorList>
            <person name="Okano K."/>
            <person name="Miyata N."/>
            <person name="Ozaki Y."/>
        </authorList>
    </citation>
    <scope>NUCLEOTIDE SEQUENCE [LARGE SCALE GENOMIC DNA]</scope>
    <source>
        <strain evidence="5">NIES-44</strain>
    </source>
</reference>
<evidence type="ECO:0000256" key="1">
    <source>
        <dbReference type="ARBA" id="ARBA00010681"/>
    </source>
</evidence>
<evidence type="ECO:0000313" key="5">
    <source>
        <dbReference type="Proteomes" id="UP000030321"/>
    </source>
</evidence>
<dbReference type="EC" id="4.-.-.-" evidence="3"/>
<dbReference type="RefSeq" id="WP_045361336.1">
    <property type="nucleotide sequence ID" value="NZ_BBPA01000067.1"/>
</dbReference>
<dbReference type="Pfam" id="PF09367">
    <property type="entry name" value="CpeS"/>
    <property type="match status" value="1"/>
</dbReference>
<dbReference type="InterPro" id="IPR018536">
    <property type="entry name" value="CpcS/CpeS"/>
</dbReference>
<evidence type="ECO:0000256" key="2">
    <source>
        <dbReference type="ARBA" id="ARBA00023239"/>
    </source>
</evidence>
<dbReference type="GeneID" id="66707250"/>
<dbReference type="GO" id="GO:0017006">
    <property type="term" value="P:protein-tetrapyrrole linkage"/>
    <property type="evidence" value="ECO:0007669"/>
    <property type="project" value="UniProtKB-UniRule"/>
</dbReference>
<comment type="similarity">
    <text evidence="1 3">Belongs to the CpcS/CpeS biliprotein lyase family.</text>
</comment>
<sequence>MTLIQTAQLSLETSALAFFKQTEGRWQSQRRYYTLTQETEPQEVISAIEIKYLPQGSEPLIQLARLHNLEDIALLGGTEVTWQSNYLRPQSKKPSNGSTIFGILDNILYRDRGFATDKPVSAIYTFPNPSTLCLRTEYAGSVFEEEIKLIGQQYRTRQTIISRAGQELMIGQYLEKRVN</sequence>
<dbReference type="HAMAP" id="MF_01459">
    <property type="entry name" value="Chrphore_lyase_CpxS"/>
    <property type="match status" value="1"/>
</dbReference>
<dbReference type="EMBL" id="BBPA01000067">
    <property type="protein sequence ID" value="GAL95101.1"/>
    <property type="molecule type" value="Genomic_DNA"/>
</dbReference>
<gene>
    <name evidence="3" type="primary">cpcS</name>
    <name evidence="4" type="ORF">N44_03956</name>
</gene>
<comment type="function">
    <text evidence="3">Covalently attaches a chromophore to Cys residue(s) of phycobiliproteins.</text>
</comment>
<dbReference type="CDD" id="cd19433">
    <property type="entry name" value="lipocalin_CpcS-CpeS"/>
    <property type="match status" value="1"/>
</dbReference>